<organism evidence="6 7">
    <name type="scientific">Triparma laevis f. longispina</name>
    <dbReference type="NCBI Taxonomy" id="1714387"/>
    <lineage>
        <taxon>Eukaryota</taxon>
        <taxon>Sar</taxon>
        <taxon>Stramenopiles</taxon>
        <taxon>Ochrophyta</taxon>
        <taxon>Bolidophyceae</taxon>
        <taxon>Parmales</taxon>
        <taxon>Triparmaceae</taxon>
        <taxon>Triparma</taxon>
    </lineage>
</organism>
<dbReference type="InterPro" id="IPR001611">
    <property type="entry name" value="Leu-rich_rpt"/>
</dbReference>
<dbReference type="SUPFAM" id="SSF52058">
    <property type="entry name" value="L domain-like"/>
    <property type="match status" value="1"/>
</dbReference>
<dbReference type="OrthoDB" id="205182at2759"/>
<dbReference type="Gene3D" id="3.80.10.10">
    <property type="entry name" value="Ribonuclease Inhibitor"/>
    <property type="match status" value="1"/>
</dbReference>
<evidence type="ECO:0000313" key="6">
    <source>
        <dbReference type="EMBL" id="GMI00944.1"/>
    </source>
</evidence>
<sequence length="524" mass="58142">MSVVGQLSSESLATTTTFSRTIVIERPHEKTKRIAKQRLLEKKETRARFLERYEGSALRIFFTACGGKDWDVHSYFNKDYVPPDPAEMLESSDEDDEDDGDNFQKDHRRRGRGNVFRPTLLDQGTTRKKKRVTGANLPGMGPLAKRKLAEDEESDAEESQASVESGGDFDKPNIQLHESVSTLGDPSVEGGIVDTPIIMSEIPGIGVEKEPMTGKEMARNIDKLGIMTMDGKGKEEKKEGGLPPLSGAARRGSVMGSPKHGPAMTDEETPAPEHWFGVKSIKRRVAKIDLHSNNLVGILPGGPGTGIFPVSTSIPPSGDNHLLLGELRVLILFKNSITGNIPANYDKFTKLTHLDLSHNQLEGDIPHGLFDIKTLKRLHLEHNHTLTGTIPDTICELENLVAFTTHYNKLVGDFPADIGRCTKLVEFSIHHNRHTGNIPASLVKCEGMKRLYLSNNHFEQPSEEFTKELLDAGEFEGDERVGYSRSFVLMPQWDEGESSEDEWDETEEESEMTIDGSQSLEVST</sequence>
<dbReference type="EMBL" id="BRXW01000028">
    <property type="protein sequence ID" value="GMI00944.1"/>
    <property type="molecule type" value="Genomic_DNA"/>
</dbReference>
<feature type="region of interest" description="Disordered" evidence="5">
    <location>
        <begin position="232"/>
        <end position="270"/>
    </location>
</feature>
<dbReference type="AlphaFoldDB" id="A0A9W7CA46"/>
<comment type="subcellular location">
    <subcellularLocation>
        <location evidence="1">Membrane</location>
        <topology evidence="1">Single-pass membrane protein</topology>
    </subcellularLocation>
</comment>
<feature type="region of interest" description="Disordered" evidence="5">
    <location>
        <begin position="493"/>
        <end position="524"/>
    </location>
</feature>
<dbReference type="Proteomes" id="UP001165122">
    <property type="component" value="Unassembled WGS sequence"/>
</dbReference>
<feature type="compositionally biased region" description="Acidic residues" evidence="5">
    <location>
        <begin position="494"/>
        <end position="512"/>
    </location>
</feature>
<dbReference type="InterPro" id="IPR051716">
    <property type="entry name" value="Plant_RL_S/T_kinase"/>
</dbReference>
<evidence type="ECO:0000256" key="1">
    <source>
        <dbReference type="ARBA" id="ARBA00004167"/>
    </source>
</evidence>
<dbReference type="PANTHER" id="PTHR48053:SF71">
    <property type="entry name" value="LEUCINE RICH REPEAT FAMILY PROTEIN, EXPRESSED"/>
    <property type="match status" value="1"/>
</dbReference>
<reference evidence="7" key="1">
    <citation type="journal article" date="2023" name="Commun. Biol.">
        <title>Genome analysis of Parmales, the sister group of diatoms, reveals the evolutionary specialization of diatoms from phago-mixotrophs to photoautotrophs.</title>
        <authorList>
            <person name="Ban H."/>
            <person name="Sato S."/>
            <person name="Yoshikawa S."/>
            <person name="Yamada K."/>
            <person name="Nakamura Y."/>
            <person name="Ichinomiya M."/>
            <person name="Sato N."/>
            <person name="Blanc-Mathieu R."/>
            <person name="Endo H."/>
            <person name="Kuwata A."/>
            <person name="Ogata H."/>
        </authorList>
    </citation>
    <scope>NUCLEOTIDE SEQUENCE [LARGE SCALE GENOMIC DNA]</scope>
    <source>
        <strain evidence="7">NIES 3700</strain>
    </source>
</reference>
<name>A0A9W7CA46_9STRA</name>
<dbReference type="PANTHER" id="PTHR48053">
    <property type="entry name" value="LEUCINE RICH REPEAT FAMILY PROTEIN, EXPRESSED"/>
    <property type="match status" value="1"/>
</dbReference>
<accession>A0A9W7CA46</accession>
<feature type="region of interest" description="Disordered" evidence="5">
    <location>
        <begin position="83"/>
        <end position="173"/>
    </location>
</feature>
<gene>
    <name evidence="6" type="ORF">TrLO_g12174</name>
</gene>
<comment type="caution">
    <text evidence="6">The sequence shown here is derived from an EMBL/GenBank/DDBJ whole genome shotgun (WGS) entry which is preliminary data.</text>
</comment>
<proteinExistence type="predicted"/>
<evidence type="ECO:0000256" key="5">
    <source>
        <dbReference type="SAM" id="MobiDB-lite"/>
    </source>
</evidence>
<evidence type="ECO:0000256" key="4">
    <source>
        <dbReference type="ARBA" id="ARBA00022737"/>
    </source>
</evidence>
<keyword evidence="7" id="KW-1185">Reference proteome</keyword>
<evidence type="ECO:0000313" key="7">
    <source>
        <dbReference type="Proteomes" id="UP001165122"/>
    </source>
</evidence>
<keyword evidence="4" id="KW-0677">Repeat</keyword>
<feature type="compositionally biased region" description="Acidic residues" evidence="5">
    <location>
        <begin position="90"/>
        <end position="101"/>
    </location>
</feature>
<feature type="compositionally biased region" description="Polar residues" evidence="5">
    <location>
        <begin position="515"/>
        <end position="524"/>
    </location>
</feature>
<evidence type="ECO:0000256" key="2">
    <source>
        <dbReference type="ARBA" id="ARBA00022614"/>
    </source>
</evidence>
<dbReference type="Pfam" id="PF13855">
    <property type="entry name" value="LRR_8"/>
    <property type="match status" value="1"/>
</dbReference>
<keyword evidence="3" id="KW-0732">Signal</keyword>
<keyword evidence="2" id="KW-0433">Leucine-rich repeat</keyword>
<evidence type="ECO:0008006" key="8">
    <source>
        <dbReference type="Google" id="ProtNLM"/>
    </source>
</evidence>
<dbReference type="GO" id="GO:0016020">
    <property type="term" value="C:membrane"/>
    <property type="evidence" value="ECO:0007669"/>
    <property type="project" value="UniProtKB-SubCell"/>
</dbReference>
<protein>
    <recommendedName>
        <fullName evidence="8">L domain-like protein</fullName>
    </recommendedName>
</protein>
<dbReference type="InterPro" id="IPR032675">
    <property type="entry name" value="LRR_dom_sf"/>
</dbReference>
<evidence type="ECO:0000256" key="3">
    <source>
        <dbReference type="ARBA" id="ARBA00022729"/>
    </source>
</evidence>
<dbReference type="FunFam" id="3.80.10.10:FF:000041">
    <property type="entry name" value="LRR receptor-like serine/threonine-protein kinase ERECTA"/>
    <property type="match status" value="1"/>
</dbReference>